<protein>
    <submittedName>
        <fullName evidence="3">Uncharacterized protein</fullName>
    </submittedName>
</protein>
<keyword evidence="2" id="KW-0812">Transmembrane</keyword>
<evidence type="ECO:0000256" key="2">
    <source>
        <dbReference type="SAM" id="Phobius"/>
    </source>
</evidence>
<dbReference type="Proteomes" id="UP001457282">
    <property type="component" value="Unassembled WGS sequence"/>
</dbReference>
<dbReference type="EMBL" id="JBEDUW010000005">
    <property type="protein sequence ID" value="KAK9930381.1"/>
    <property type="molecule type" value="Genomic_DNA"/>
</dbReference>
<keyword evidence="4" id="KW-1185">Reference proteome</keyword>
<sequence>MDVEEQRCDLESPLIPDPQEHALQSRKGLLNNDEIVEEVKKQLLSLAGASMATSFASVTGLSLILGMCSALDTFCAFLLQLYGPNAGNILQFLGQDPEISSAAGDYARFMIPCIFAYAILQCHARFLQTQNNVVPMIVSTGTATLLHLLICWVMVYKTSLGYRGAAVANALTLLDQCIVIVSLCQSFPLLQEHMDWILKGGLPWNSPLF</sequence>
<dbReference type="GO" id="GO:0016020">
    <property type="term" value="C:membrane"/>
    <property type="evidence" value="ECO:0007669"/>
    <property type="project" value="InterPro"/>
</dbReference>
<feature type="transmembrane region" description="Helical" evidence="2">
    <location>
        <begin position="55"/>
        <end position="79"/>
    </location>
</feature>
<name>A0AAW1X247_RUBAR</name>
<proteinExistence type="inferred from homology"/>
<dbReference type="Pfam" id="PF01554">
    <property type="entry name" value="MatE"/>
    <property type="match status" value="1"/>
</dbReference>
<evidence type="ECO:0000256" key="1">
    <source>
        <dbReference type="ARBA" id="ARBA00010199"/>
    </source>
</evidence>
<reference evidence="3 4" key="1">
    <citation type="journal article" date="2023" name="G3 (Bethesda)">
        <title>A chromosome-length genome assembly and annotation of blackberry (Rubus argutus, cv. 'Hillquist').</title>
        <authorList>
            <person name="Bruna T."/>
            <person name="Aryal R."/>
            <person name="Dudchenko O."/>
            <person name="Sargent D.J."/>
            <person name="Mead D."/>
            <person name="Buti M."/>
            <person name="Cavallini A."/>
            <person name="Hytonen T."/>
            <person name="Andres J."/>
            <person name="Pham M."/>
            <person name="Weisz D."/>
            <person name="Mascagni F."/>
            <person name="Usai G."/>
            <person name="Natali L."/>
            <person name="Bassil N."/>
            <person name="Fernandez G.E."/>
            <person name="Lomsadze A."/>
            <person name="Armour M."/>
            <person name="Olukolu B."/>
            <person name="Poorten T."/>
            <person name="Britton C."/>
            <person name="Davik J."/>
            <person name="Ashrafi H."/>
            <person name="Aiden E.L."/>
            <person name="Borodovsky M."/>
            <person name="Worthington M."/>
        </authorList>
    </citation>
    <scope>NUCLEOTIDE SEQUENCE [LARGE SCALE GENOMIC DNA]</scope>
    <source>
        <strain evidence="3">PI 553951</strain>
    </source>
</reference>
<dbReference type="AlphaFoldDB" id="A0AAW1X247"/>
<comment type="similarity">
    <text evidence="1">Belongs to the multi antimicrobial extrusion (MATE) (TC 2.A.66.1) family.</text>
</comment>
<organism evidence="3 4">
    <name type="scientific">Rubus argutus</name>
    <name type="common">Southern blackberry</name>
    <dbReference type="NCBI Taxonomy" id="59490"/>
    <lineage>
        <taxon>Eukaryota</taxon>
        <taxon>Viridiplantae</taxon>
        <taxon>Streptophyta</taxon>
        <taxon>Embryophyta</taxon>
        <taxon>Tracheophyta</taxon>
        <taxon>Spermatophyta</taxon>
        <taxon>Magnoliopsida</taxon>
        <taxon>eudicotyledons</taxon>
        <taxon>Gunneridae</taxon>
        <taxon>Pentapetalae</taxon>
        <taxon>rosids</taxon>
        <taxon>fabids</taxon>
        <taxon>Rosales</taxon>
        <taxon>Rosaceae</taxon>
        <taxon>Rosoideae</taxon>
        <taxon>Rosoideae incertae sedis</taxon>
        <taxon>Rubus</taxon>
    </lineage>
</organism>
<dbReference type="InterPro" id="IPR002528">
    <property type="entry name" value="MATE_fam"/>
</dbReference>
<accession>A0AAW1X247</accession>
<dbReference type="PANTHER" id="PTHR11206">
    <property type="entry name" value="MULTIDRUG RESISTANCE PROTEIN"/>
    <property type="match status" value="1"/>
</dbReference>
<keyword evidence="2" id="KW-1133">Transmembrane helix</keyword>
<evidence type="ECO:0000313" key="3">
    <source>
        <dbReference type="EMBL" id="KAK9930381.1"/>
    </source>
</evidence>
<comment type="caution">
    <text evidence="3">The sequence shown here is derived from an EMBL/GenBank/DDBJ whole genome shotgun (WGS) entry which is preliminary data.</text>
</comment>
<gene>
    <name evidence="3" type="ORF">M0R45_027420</name>
</gene>
<feature type="transmembrane region" description="Helical" evidence="2">
    <location>
        <begin position="132"/>
        <end position="155"/>
    </location>
</feature>
<dbReference type="GO" id="GO:0015297">
    <property type="term" value="F:antiporter activity"/>
    <property type="evidence" value="ECO:0007669"/>
    <property type="project" value="InterPro"/>
</dbReference>
<keyword evidence="2" id="KW-0472">Membrane</keyword>
<evidence type="ECO:0000313" key="4">
    <source>
        <dbReference type="Proteomes" id="UP001457282"/>
    </source>
</evidence>
<dbReference type="GO" id="GO:0042910">
    <property type="term" value="F:xenobiotic transmembrane transporter activity"/>
    <property type="evidence" value="ECO:0007669"/>
    <property type="project" value="InterPro"/>
</dbReference>